<sequence length="73" mass="7612">MKLRSVGISIGILLALAVACSGAAEGTPDAPLAAAPEPIFTFEPVLEGEEVVHDFVVENRGTAELQIHRVETG</sequence>
<keyword evidence="3" id="KW-1185">Reference proteome</keyword>
<name>S7TLP4_DESML</name>
<comment type="caution">
    <text evidence="2">The sequence shown here is derived from an EMBL/GenBank/DDBJ whole genome shotgun (WGS) entry which is preliminary data.</text>
</comment>
<feature type="signal peptide" evidence="1">
    <location>
        <begin position="1"/>
        <end position="23"/>
    </location>
</feature>
<evidence type="ECO:0000313" key="2">
    <source>
        <dbReference type="EMBL" id="EPR37801.1"/>
    </source>
</evidence>
<organism evidence="2 3">
    <name type="scientific">Desulfococcus multivorans DSM 2059</name>
    <dbReference type="NCBI Taxonomy" id="1121405"/>
    <lineage>
        <taxon>Bacteria</taxon>
        <taxon>Pseudomonadati</taxon>
        <taxon>Thermodesulfobacteriota</taxon>
        <taxon>Desulfobacteria</taxon>
        <taxon>Desulfobacterales</taxon>
        <taxon>Desulfococcaceae</taxon>
        <taxon>Desulfococcus</taxon>
    </lineage>
</organism>
<keyword evidence="1" id="KW-0732">Signal</keyword>
<evidence type="ECO:0008006" key="4">
    <source>
        <dbReference type="Google" id="ProtNLM"/>
    </source>
</evidence>
<evidence type="ECO:0000256" key="1">
    <source>
        <dbReference type="SAM" id="SignalP"/>
    </source>
</evidence>
<dbReference type="Proteomes" id="UP000014977">
    <property type="component" value="Unassembled WGS sequence"/>
</dbReference>
<reference evidence="2 3" key="1">
    <citation type="journal article" date="2013" name="Genome Announc.">
        <title>Draft genome sequences for three mercury-methylating, sulfate-reducing bacteria.</title>
        <authorList>
            <person name="Brown S.D."/>
            <person name="Hurt R.A.Jr."/>
            <person name="Gilmour C.C."/>
            <person name="Elias D.A."/>
        </authorList>
    </citation>
    <scope>NUCLEOTIDE SEQUENCE [LARGE SCALE GENOMIC DNA]</scope>
    <source>
        <strain evidence="2 3">DSM 2059</strain>
    </source>
</reference>
<accession>S7TLP4</accession>
<proteinExistence type="predicted"/>
<dbReference type="EMBL" id="ATHJ01000098">
    <property type="protein sequence ID" value="EPR37801.1"/>
    <property type="molecule type" value="Genomic_DNA"/>
</dbReference>
<dbReference type="AlphaFoldDB" id="S7TLP4"/>
<gene>
    <name evidence="2" type="ORF">dsmv_2963</name>
</gene>
<feature type="chain" id="PRO_5030177201" description="DUF1573 domain-containing protein" evidence="1">
    <location>
        <begin position="24"/>
        <end position="73"/>
    </location>
</feature>
<dbReference type="PROSITE" id="PS51257">
    <property type="entry name" value="PROKAR_LIPOPROTEIN"/>
    <property type="match status" value="1"/>
</dbReference>
<dbReference type="OrthoDB" id="5423138at2"/>
<protein>
    <recommendedName>
        <fullName evidence="4">DUF1573 domain-containing protein</fullName>
    </recommendedName>
</protein>
<evidence type="ECO:0000313" key="3">
    <source>
        <dbReference type="Proteomes" id="UP000014977"/>
    </source>
</evidence>
<dbReference type="STRING" id="897.B2D07_19795"/>